<protein>
    <submittedName>
        <fullName evidence="1">Uncharacterized protein</fullName>
    </submittedName>
</protein>
<accession>A0ABX4ZT55</accession>
<name>A0ABX4ZT55_9PAST</name>
<dbReference type="EMBL" id="PQVI01000051">
    <property type="protein sequence ID" value="POY42631.1"/>
    <property type="molecule type" value="Genomic_DNA"/>
</dbReference>
<gene>
    <name evidence="1" type="ORF">C3Z13_04275</name>
</gene>
<organism evidence="1 2">
    <name type="scientific">Avibacterium endocarditidis</name>
    <dbReference type="NCBI Taxonomy" id="380674"/>
    <lineage>
        <taxon>Bacteria</taxon>
        <taxon>Pseudomonadati</taxon>
        <taxon>Pseudomonadota</taxon>
        <taxon>Gammaproteobacteria</taxon>
        <taxon>Pasteurellales</taxon>
        <taxon>Pasteurellaceae</taxon>
        <taxon>Avibacterium</taxon>
    </lineage>
</organism>
<reference evidence="1 2" key="1">
    <citation type="submission" date="2018-02" db="EMBL/GenBank/DDBJ databases">
        <title>Classification genera of Pasteurellaceae by whole genome sequence comparison.</title>
        <authorList>
            <person name="Christensen H."/>
        </authorList>
    </citation>
    <scope>NUCLEOTIDE SEQUENCE [LARGE SCALE GENOMIC DNA]</scope>
    <source>
        <strain evidence="1 2">20186H4H1</strain>
    </source>
</reference>
<keyword evidence="2" id="KW-1185">Reference proteome</keyword>
<dbReference type="RefSeq" id="WP_103855098.1">
    <property type="nucleotide sequence ID" value="NZ_PQVI01000051.1"/>
</dbReference>
<evidence type="ECO:0000313" key="1">
    <source>
        <dbReference type="EMBL" id="POY42631.1"/>
    </source>
</evidence>
<comment type="caution">
    <text evidence="1">The sequence shown here is derived from an EMBL/GenBank/DDBJ whole genome shotgun (WGS) entry which is preliminary data.</text>
</comment>
<proteinExistence type="predicted"/>
<sequence>MPRSILLFFYDRTLTTAPQLIAASQKLGAELLYEYQNFNAIAVHIPENLELSSLKTKLSQIKGVLEVNESQMMQLH</sequence>
<dbReference type="Proteomes" id="UP000237229">
    <property type="component" value="Unassembled WGS sequence"/>
</dbReference>
<evidence type="ECO:0000313" key="2">
    <source>
        <dbReference type="Proteomes" id="UP000237229"/>
    </source>
</evidence>